<dbReference type="EMBL" id="MEUM01000166">
    <property type="protein sequence ID" value="OGC38792.1"/>
    <property type="molecule type" value="Genomic_DNA"/>
</dbReference>
<keyword evidence="3" id="KW-1133">Transmembrane helix</keyword>
<dbReference type="Pfam" id="PF01066">
    <property type="entry name" value="CDP-OH_P_transf"/>
    <property type="match status" value="1"/>
</dbReference>
<dbReference type="AlphaFoldDB" id="A0A1F4U1J8"/>
<dbReference type="InterPro" id="IPR048254">
    <property type="entry name" value="CDP_ALCOHOL_P_TRANSF_CS"/>
</dbReference>
<comment type="similarity">
    <text evidence="2">Belongs to the CDP-alcohol phosphatidyltransferase class-I family.</text>
</comment>
<keyword evidence="3" id="KW-0472">Membrane</keyword>
<protein>
    <recommendedName>
        <fullName evidence="6">CDP-alcohol phosphatidyltransferase</fullName>
    </recommendedName>
</protein>
<feature type="transmembrane region" description="Helical" evidence="3">
    <location>
        <begin position="20"/>
        <end position="45"/>
    </location>
</feature>
<reference evidence="4 5" key="1">
    <citation type="journal article" date="2016" name="Nat. Commun.">
        <title>Thousands of microbial genomes shed light on interconnected biogeochemical processes in an aquifer system.</title>
        <authorList>
            <person name="Anantharaman K."/>
            <person name="Brown C.T."/>
            <person name="Hug L.A."/>
            <person name="Sharon I."/>
            <person name="Castelle C.J."/>
            <person name="Probst A.J."/>
            <person name="Thomas B.C."/>
            <person name="Singh A."/>
            <person name="Wilkins M.J."/>
            <person name="Karaoz U."/>
            <person name="Brodie E.L."/>
            <person name="Williams K.H."/>
            <person name="Hubbard S.S."/>
            <person name="Banfield J.F."/>
        </authorList>
    </citation>
    <scope>NUCLEOTIDE SEQUENCE [LARGE SCALE GENOMIC DNA]</scope>
</reference>
<feature type="transmembrane region" description="Helical" evidence="3">
    <location>
        <begin position="51"/>
        <end position="67"/>
    </location>
</feature>
<name>A0A1F4U1J8_UNCW3</name>
<dbReference type="Proteomes" id="UP000177025">
    <property type="component" value="Unassembled WGS sequence"/>
</dbReference>
<dbReference type="Gene3D" id="1.20.120.1760">
    <property type="match status" value="1"/>
</dbReference>
<feature type="transmembrane region" description="Helical" evidence="3">
    <location>
        <begin position="148"/>
        <end position="170"/>
    </location>
</feature>
<dbReference type="GO" id="GO:0016780">
    <property type="term" value="F:phosphotransferase activity, for other substituted phosphate groups"/>
    <property type="evidence" value="ECO:0007669"/>
    <property type="project" value="InterPro"/>
</dbReference>
<sequence length="194" mass="22069">MMFKIKELGRTYIIKPVALLLSKIGVKPMVITLLSLLLAIIAFFFYRSGHFLTGAVFLVLSGLFDAFDGEVARLTGRVSQIGGFIDSTIDRISEFFIFFGLFLFYRGTMPWVLPWIFTAFFGSIMVSYTRARGEGLGISPQIGIFERFFRFCLLTIGSFLGHYIMSYVLILLTFGTLLTMIRRIFYIHKASGRN</sequence>
<dbReference type="PROSITE" id="PS00379">
    <property type="entry name" value="CDP_ALCOHOL_P_TRANSF"/>
    <property type="match status" value="1"/>
</dbReference>
<evidence type="ECO:0000256" key="1">
    <source>
        <dbReference type="ARBA" id="ARBA00022679"/>
    </source>
</evidence>
<evidence type="ECO:0000313" key="4">
    <source>
        <dbReference type="EMBL" id="OGC38792.1"/>
    </source>
</evidence>
<keyword evidence="1 2" id="KW-0808">Transferase</keyword>
<evidence type="ECO:0000256" key="3">
    <source>
        <dbReference type="SAM" id="Phobius"/>
    </source>
</evidence>
<dbReference type="GO" id="GO:0016020">
    <property type="term" value="C:membrane"/>
    <property type="evidence" value="ECO:0007669"/>
    <property type="project" value="InterPro"/>
</dbReference>
<organism evidence="4 5">
    <name type="scientific">candidate division WOR-3 bacterium RBG_13_43_14</name>
    <dbReference type="NCBI Taxonomy" id="1802590"/>
    <lineage>
        <taxon>Bacteria</taxon>
        <taxon>Bacteria division WOR-3</taxon>
    </lineage>
</organism>
<dbReference type="InterPro" id="IPR000462">
    <property type="entry name" value="CDP-OH_P_trans"/>
</dbReference>
<comment type="caution">
    <text evidence="4">The sequence shown here is derived from an EMBL/GenBank/DDBJ whole genome shotgun (WGS) entry which is preliminary data.</text>
</comment>
<keyword evidence="3" id="KW-0812">Transmembrane</keyword>
<evidence type="ECO:0000256" key="2">
    <source>
        <dbReference type="RuleBase" id="RU003750"/>
    </source>
</evidence>
<dbReference type="GO" id="GO:0008654">
    <property type="term" value="P:phospholipid biosynthetic process"/>
    <property type="evidence" value="ECO:0007669"/>
    <property type="project" value="InterPro"/>
</dbReference>
<evidence type="ECO:0000313" key="5">
    <source>
        <dbReference type="Proteomes" id="UP000177025"/>
    </source>
</evidence>
<proteinExistence type="inferred from homology"/>
<dbReference type="InterPro" id="IPR043130">
    <property type="entry name" value="CDP-OH_PTrfase_TM_dom"/>
</dbReference>
<gene>
    <name evidence="4" type="ORF">A2Y85_08000</name>
</gene>
<evidence type="ECO:0008006" key="6">
    <source>
        <dbReference type="Google" id="ProtNLM"/>
    </source>
</evidence>
<accession>A0A1F4U1J8</accession>